<reference evidence="8" key="1">
    <citation type="journal article" date="2019" name="Int. J. Syst. Evol. Microbiol.">
        <title>The Global Catalogue of Microorganisms (GCM) 10K type strain sequencing project: providing services to taxonomists for standard genome sequencing and annotation.</title>
        <authorList>
            <consortium name="The Broad Institute Genomics Platform"/>
            <consortium name="The Broad Institute Genome Sequencing Center for Infectious Disease"/>
            <person name="Wu L."/>
            <person name="Ma J."/>
        </authorList>
    </citation>
    <scope>NUCLEOTIDE SEQUENCE [LARGE SCALE GENOMIC DNA]</scope>
    <source>
        <strain evidence="8">JCM 18303</strain>
    </source>
</reference>
<comment type="cofactor">
    <cofactor evidence="1">
        <name>Zn(2+)</name>
        <dbReference type="ChEBI" id="CHEBI:29105"/>
    </cofactor>
</comment>
<comment type="similarity">
    <text evidence="2">Belongs to the metallo-beta-lactamase superfamily.</text>
</comment>
<name>A0ABP9QIS7_9PSEU</name>
<evidence type="ECO:0000256" key="2">
    <source>
        <dbReference type="ARBA" id="ARBA00007749"/>
    </source>
</evidence>
<dbReference type="EMBL" id="BAABJP010000026">
    <property type="protein sequence ID" value="GAA5162599.1"/>
    <property type="molecule type" value="Genomic_DNA"/>
</dbReference>
<gene>
    <name evidence="7" type="ORF">GCM10023321_48420</name>
</gene>
<dbReference type="InterPro" id="IPR051013">
    <property type="entry name" value="MBL_superfamily_lactonases"/>
</dbReference>
<sequence>MPLTITPLYVGQSRDVPLANALYGHGGAERICINMYLFVIEGGDAPIVVDTGTLSPDYVTRHHPYDFVRDDEYEPAKVLRAHGVEPDEVRIVVNTHLHWDHCSNNALFRNARVLVQRKELEYAIDPLPVHRKAYEKLPGLQAPWMAGWDRMETVTGEAELAPGVAVVPLPGHTPGSQGVLVDTAAGRYLIAGDAVGVYRNVHPRDWRESIAPTIHTNLFDCYETFERIAALDCEVIPSHDERVLANAPFGVPSPGPGGS</sequence>
<dbReference type="PANTHER" id="PTHR42978">
    <property type="entry name" value="QUORUM-QUENCHING LACTONASE YTNP-RELATED-RELATED"/>
    <property type="match status" value="1"/>
</dbReference>
<protein>
    <submittedName>
        <fullName evidence="7">N-acyl homoserine lactonase family protein</fullName>
    </submittedName>
</protein>
<evidence type="ECO:0000256" key="5">
    <source>
        <dbReference type="ARBA" id="ARBA00022833"/>
    </source>
</evidence>
<dbReference type="Gene3D" id="3.60.15.10">
    <property type="entry name" value="Ribonuclease Z/Hydroxyacylglutathione hydrolase-like"/>
    <property type="match status" value="1"/>
</dbReference>
<dbReference type="Proteomes" id="UP001428817">
    <property type="component" value="Unassembled WGS sequence"/>
</dbReference>
<keyword evidence="8" id="KW-1185">Reference proteome</keyword>
<dbReference type="SMART" id="SM00849">
    <property type="entry name" value="Lactamase_B"/>
    <property type="match status" value="1"/>
</dbReference>
<evidence type="ECO:0000313" key="8">
    <source>
        <dbReference type="Proteomes" id="UP001428817"/>
    </source>
</evidence>
<dbReference type="InterPro" id="IPR036866">
    <property type="entry name" value="RibonucZ/Hydroxyglut_hydro"/>
</dbReference>
<evidence type="ECO:0000259" key="6">
    <source>
        <dbReference type="SMART" id="SM00849"/>
    </source>
</evidence>
<evidence type="ECO:0000256" key="4">
    <source>
        <dbReference type="ARBA" id="ARBA00022801"/>
    </source>
</evidence>
<evidence type="ECO:0000256" key="1">
    <source>
        <dbReference type="ARBA" id="ARBA00001947"/>
    </source>
</evidence>
<dbReference type="SUPFAM" id="SSF56281">
    <property type="entry name" value="Metallo-hydrolase/oxidoreductase"/>
    <property type="match status" value="1"/>
</dbReference>
<evidence type="ECO:0000313" key="7">
    <source>
        <dbReference type="EMBL" id="GAA5162599.1"/>
    </source>
</evidence>
<feature type="domain" description="Metallo-beta-lactamase" evidence="6">
    <location>
        <begin position="34"/>
        <end position="239"/>
    </location>
</feature>
<organism evidence="7 8">
    <name type="scientific">Pseudonocardia eucalypti</name>
    <dbReference type="NCBI Taxonomy" id="648755"/>
    <lineage>
        <taxon>Bacteria</taxon>
        <taxon>Bacillati</taxon>
        <taxon>Actinomycetota</taxon>
        <taxon>Actinomycetes</taxon>
        <taxon>Pseudonocardiales</taxon>
        <taxon>Pseudonocardiaceae</taxon>
        <taxon>Pseudonocardia</taxon>
    </lineage>
</organism>
<comment type="caution">
    <text evidence="7">The sequence shown here is derived from an EMBL/GenBank/DDBJ whole genome shotgun (WGS) entry which is preliminary data.</text>
</comment>
<dbReference type="RefSeq" id="WP_185065861.1">
    <property type="nucleotide sequence ID" value="NZ_BAABJP010000026.1"/>
</dbReference>
<evidence type="ECO:0000256" key="3">
    <source>
        <dbReference type="ARBA" id="ARBA00022723"/>
    </source>
</evidence>
<dbReference type="PANTHER" id="PTHR42978:SF2">
    <property type="entry name" value="102 KBASES UNSTABLE REGION: FROM 1 TO 119443"/>
    <property type="match status" value="1"/>
</dbReference>
<accession>A0ABP9QIS7</accession>
<dbReference type="CDD" id="cd07729">
    <property type="entry name" value="AHL_lactonase_MBL-fold"/>
    <property type="match status" value="1"/>
</dbReference>
<keyword evidence="3" id="KW-0479">Metal-binding</keyword>
<keyword evidence="4" id="KW-0378">Hydrolase</keyword>
<keyword evidence="5" id="KW-0862">Zinc</keyword>
<dbReference type="InterPro" id="IPR001279">
    <property type="entry name" value="Metallo-B-lactamas"/>
</dbReference>
<proteinExistence type="inferred from homology"/>
<dbReference type="Pfam" id="PF00753">
    <property type="entry name" value="Lactamase_B"/>
    <property type="match status" value="1"/>
</dbReference>